<dbReference type="EMBL" id="SPQU01000020">
    <property type="protein sequence ID" value="TFV34561.1"/>
    <property type="molecule type" value="Genomic_DNA"/>
</dbReference>
<name>A0A4Y9KT77_9BRAD</name>
<organism evidence="1 2">
    <name type="scientific">Bradyrhizobium frederickii</name>
    <dbReference type="NCBI Taxonomy" id="2560054"/>
    <lineage>
        <taxon>Bacteria</taxon>
        <taxon>Pseudomonadati</taxon>
        <taxon>Pseudomonadota</taxon>
        <taxon>Alphaproteobacteria</taxon>
        <taxon>Hyphomicrobiales</taxon>
        <taxon>Nitrobacteraceae</taxon>
        <taxon>Bradyrhizobium</taxon>
    </lineage>
</organism>
<keyword evidence="2" id="KW-1185">Reference proteome</keyword>
<dbReference type="AlphaFoldDB" id="A0A4Y9KT77"/>
<reference evidence="1 2" key="1">
    <citation type="submission" date="2019-03" db="EMBL/GenBank/DDBJ databases">
        <title>Bradyrhizobium strains diversity isolated from Chamaecrista fasciculata.</title>
        <authorList>
            <person name="Urquiaga M.C.O."/>
            <person name="Hungria M."/>
            <person name="Delamuta J.R.M."/>
        </authorList>
    </citation>
    <scope>NUCLEOTIDE SEQUENCE [LARGE SCALE GENOMIC DNA]</scope>
    <source>
        <strain evidence="1 2">CNPSo 3424</strain>
    </source>
</reference>
<protein>
    <submittedName>
        <fullName evidence="1">Uncharacterized protein</fullName>
    </submittedName>
</protein>
<accession>A0A4Y9KT77</accession>
<comment type="caution">
    <text evidence="1">The sequence shown here is derived from an EMBL/GenBank/DDBJ whole genome shotgun (WGS) entry which is preliminary data.</text>
</comment>
<proteinExistence type="predicted"/>
<dbReference type="OrthoDB" id="9949703at2"/>
<evidence type="ECO:0000313" key="2">
    <source>
        <dbReference type="Proteomes" id="UP000298225"/>
    </source>
</evidence>
<evidence type="ECO:0000313" key="1">
    <source>
        <dbReference type="EMBL" id="TFV34561.1"/>
    </source>
</evidence>
<sequence length="122" mass="13331">MKVVMLAHHTTAEGVELRPGDLHDGFDDAEAARQIQIGGARRPTKDDELRFEAADRERARVNVRAQLESATVDELKAGAEQRGIDLKGATKKAEIITAIVAWMNEREAAEREAAEAAAKAQK</sequence>
<dbReference type="Proteomes" id="UP000298225">
    <property type="component" value="Unassembled WGS sequence"/>
</dbReference>
<gene>
    <name evidence="1" type="ORF">E4K66_30815</name>
</gene>